<dbReference type="Proteomes" id="UP000582659">
    <property type="component" value="Unassembled WGS sequence"/>
</dbReference>
<keyword evidence="3" id="KW-1185">Reference proteome</keyword>
<name>A0A7I8XE09_BURXY</name>
<keyword evidence="1" id="KW-0472">Membrane</keyword>
<dbReference type="Proteomes" id="UP000659654">
    <property type="component" value="Unassembled WGS sequence"/>
</dbReference>
<feature type="transmembrane region" description="Helical" evidence="1">
    <location>
        <begin position="18"/>
        <end position="39"/>
    </location>
</feature>
<dbReference type="PANTHER" id="PTHR22943:SF248">
    <property type="entry name" value="SEVEN TM RECEPTOR"/>
    <property type="match status" value="1"/>
</dbReference>
<dbReference type="AlphaFoldDB" id="A0A7I8XE09"/>
<feature type="transmembrane region" description="Helical" evidence="1">
    <location>
        <begin position="218"/>
        <end position="237"/>
    </location>
</feature>
<evidence type="ECO:0000256" key="1">
    <source>
        <dbReference type="SAM" id="Phobius"/>
    </source>
</evidence>
<feature type="transmembrane region" description="Helical" evidence="1">
    <location>
        <begin position="325"/>
        <end position="350"/>
    </location>
</feature>
<evidence type="ECO:0000313" key="3">
    <source>
        <dbReference type="Proteomes" id="UP000659654"/>
    </source>
</evidence>
<comment type="caution">
    <text evidence="2">The sequence shown here is derived from an EMBL/GenBank/DDBJ whole genome shotgun (WGS) entry which is preliminary data.</text>
</comment>
<sequence>MAYPGWISNTVEHGRAPLFVMYGGQVLLYVVMLAPALFYGVPDPALEDEAIRQQIPQLYGTKLLTEIGWHCEPHPAPARKFALVGFILNVMFFFIGLIFYSVLFKRVLVSKPAGVAARNTQRMHLMLFRAVSAQLFIASSMLLLPSATILLAYYTEWEEGTTLSSGCIFLIQLHGCFDFIAMICFITPYRRKLQQIFMKSPKVFPGVLSDLAESSKGAIIFVALFEVVSFVLAINPVELFNIPDPEQDRQYFIEQLPELRELEPVLGYACKATTAANQAWGVIGFGVMMVLFLYGVVMEFIIYFRVTYYLPRITSMTNSIRMQRMLFTALTAQFIVSCIFLLFPTALITLTAGSASPDGRTIFAICLTLVQLHGCIDFIAMIYFITPYRRKVMGIMGGRRSVFVNPISTTSGKRTLA</sequence>
<dbReference type="OrthoDB" id="5873609at2759"/>
<dbReference type="Gene3D" id="1.20.1070.10">
    <property type="entry name" value="Rhodopsin 7-helix transmembrane proteins"/>
    <property type="match status" value="1"/>
</dbReference>
<feature type="transmembrane region" description="Helical" evidence="1">
    <location>
        <begin position="81"/>
        <end position="104"/>
    </location>
</feature>
<dbReference type="SUPFAM" id="SSF81321">
    <property type="entry name" value="Family A G protein-coupled receptor-like"/>
    <property type="match status" value="1"/>
</dbReference>
<proteinExistence type="predicted"/>
<feature type="transmembrane region" description="Helical" evidence="1">
    <location>
        <begin position="282"/>
        <end position="304"/>
    </location>
</feature>
<protein>
    <submittedName>
        <fullName evidence="2">(pine wood nematode) hypothetical protein</fullName>
    </submittedName>
</protein>
<keyword evidence="1" id="KW-0812">Transmembrane</keyword>
<feature type="transmembrane region" description="Helical" evidence="1">
    <location>
        <begin position="362"/>
        <end position="386"/>
    </location>
</feature>
<dbReference type="Pfam" id="PF10318">
    <property type="entry name" value="7TM_GPCR_Srh"/>
    <property type="match status" value="2"/>
</dbReference>
<accession>A0A7I8XE09</accession>
<feature type="transmembrane region" description="Helical" evidence="1">
    <location>
        <begin position="125"/>
        <end position="151"/>
    </location>
</feature>
<organism evidence="2 3">
    <name type="scientific">Bursaphelenchus xylophilus</name>
    <name type="common">Pinewood nematode worm</name>
    <name type="synonym">Aphelenchoides xylophilus</name>
    <dbReference type="NCBI Taxonomy" id="6326"/>
    <lineage>
        <taxon>Eukaryota</taxon>
        <taxon>Metazoa</taxon>
        <taxon>Ecdysozoa</taxon>
        <taxon>Nematoda</taxon>
        <taxon>Chromadorea</taxon>
        <taxon>Rhabditida</taxon>
        <taxon>Tylenchina</taxon>
        <taxon>Tylenchomorpha</taxon>
        <taxon>Aphelenchoidea</taxon>
        <taxon>Aphelenchoididae</taxon>
        <taxon>Bursaphelenchus</taxon>
    </lineage>
</organism>
<dbReference type="EMBL" id="CAJFCV020000004">
    <property type="protein sequence ID" value="CAG9114299.1"/>
    <property type="molecule type" value="Genomic_DNA"/>
</dbReference>
<feature type="transmembrane region" description="Helical" evidence="1">
    <location>
        <begin position="163"/>
        <end position="189"/>
    </location>
</feature>
<dbReference type="PANTHER" id="PTHR22943">
    <property type="entry name" value="7-TRANSMEMBRANE DOMAIN RECEPTOR C.ELEGANS"/>
    <property type="match status" value="1"/>
</dbReference>
<gene>
    <name evidence="2" type="ORF">BXYJ_LOCUS8457</name>
</gene>
<keyword evidence="1" id="KW-1133">Transmembrane helix</keyword>
<dbReference type="InterPro" id="IPR019422">
    <property type="entry name" value="7TM_GPCR_serpentine_rcpt_Srh"/>
</dbReference>
<reference evidence="2" key="1">
    <citation type="submission" date="2020-09" db="EMBL/GenBank/DDBJ databases">
        <authorList>
            <person name="Kikuchi T."/>
        </authorList>
    </citation>
    <scope>NUCLEOTIDE SEQUENCE</scope>
    <source>
        <strain evidence="2">Ka4C1</strain>
    </source>
</reference>
<dbReference type="EMBL" id="CAJFDI010000004">
    <property type="protein sequence ID" value="CAD5225264.1"/>
    <property type="molecule type" value="Genomic_DNA"/>
</dbReference>
<evidence type="ECO:0000313" key="2">
    <source>
        <dbReference type="EMBL" id="CAD5225264.1"/>
    </source>
</evidence>